<dbReference type="GO" id="GO:0030544">
    <property type="term" value="F:Hsp70 protein binding"/>
    <property type="evidence" value="ECO:0007669"/>
    <property type="project" value="TreeGrafter"/>
</dbReference>
<dbReference type="Gene3D" id="3.30.565.10">
    <property type="entry name" value="Histidine kinase-like ATPase, C-terminal domain"/>
    <property type="match status" value="1"/>
</dbReference>
<evidence type="ECO:0000256" key="1">
    <source>
        <dbReference type="SAM" id="MobiDB-lite"/>
    </source>
</evidence>
<evidence type="ECO:0000313" key="4">
    <source>
        <dbReference type="Proteomes" id="UP000247702"/>
    </source>
</evidence>
<dbReference type="InterPro" id="IPR011333">
    <property type="entry name" value="SKP1/BTB/POZ_sf"/>
</dbReference>
<dbReference type="CDD" id="cd18186">
    <property type="entry name" value="BTB_POZ_ZBTB_KLHL-like"/>
    <property type="match status" value="1"/>
</dbReference>
<dbReference type="InterPro" id="IPR058210">
    <property type="entry name" value="SACS/Nov_dom"/>
</dbReference>
<accession>A0A2Z6RJ20</accession>
<evidence type="ECO:0000259" key="2">
    <source>
        <dbReference type="PROSITE" id="PS50097"/>
    </source>
</evidence>
<dbReference type="Proteomes" id="UP000247702">
    <property type="component" value="Unassembled WGS sequence"/>
</dbReference>
<feature type="domain" description="BTB" evidence="2">
    <location>
        <begin position="1851"/>
        <end position="1918"/>
    </location>
</feature>
<sequence>MTNLNNNSRAPPRGEEFKPREPYTHRLSKLLEEYPDGTQVLREILQNSDDAKSTFQTFILDHNTYQSKKLLEPHLNGYKYLNLNVGKYQGPALLAINGTIFEENDFVSLLSLADSKKQNQFDKIGVMGVGFNSIYHITDSPSFITGDKYVILDPHEWYYNGGVKFDFVEENLFVEYPDQFAPFAPFGIPCNERFEGTIFRHPLRNSTDSKISKKIYKTDEILKMFHKFYKNESINCLLFLKYIECISFYELKKGASKPELLYRIQLDNAIQVRERRCSIARSVVPKLDLLISRELNDNTQLESSYVASFRHQEGEGSDGEVREWLILNYLDDLLDTEAHFQKRFKKNIGDHKFIPNVGLAVPLDSLNVSNAPGRLFCFLPLPIDLPFLVSVHGYFAVSNNRRSLWSAAGNEDLAIDGLAYLKIQWNEYLFEKVLPKAWIRFLLELPKVADIQLDDIYSFWPRIRNTSDSMYPFCKDLIKNIVENLDIEDRMFNGPASNATGYHWLSLSDGYLDEKLLDNNLLKIIGSIGFPIISVSHDINFILQKSRHNDSLKRLSPAVIRQYLDSKFNRTRWELGAIPRQDVLQLFKYILSDKNFNDLEGFKMIPLADDTLGTLTLSSDTYVYIDEIVDYRNDHINSLINQLNSNKLIDKTIDFELYQILYNNAKARWGGCNLNIRILDEIEVRDLILIIRDMNENKELTINKIENVIGILKRIAKIQNDAKLDENNLEILDELLVPNTNNILVELQKIYYDDMGDNLDDEEKSKYEIAHNLVTRNIAEGLGIQTLKGKIFGNEDSDWETYEQHESLTTRIKNILDDYSIDSLFKEFLQNADDAGATQFSVFVDERAPQHYSQNLFSDEMICWQGPAIWIYNNAMFTDDDFRSLLKLGTGGKSNDDKKIGRFGIGFNCSFHVTDLPSFVSGKYIAFLDPHAKFLPEQGFPPKRPKGVRINFMEKNFKSFYDQCHPYKKFSCNFSSEFEGTLFRLPLRTFGSGEQSEISNKIYEAREILRLFNNIQHKNEMLFLRNIESCNLFRMNETDTKLIWQAKINNIDSCRDFRQNVVDEVQIYQLDIEKTNIENEKISEIWLLCSGGHKFIFNRDLREFSNENRLKPRGGIASLLAKSYEKSLDELRSEPVVIIINFFFLNLLVKRYDILKSTIFSLQVLNPPNLEGELYSYLSLSINTNLGVHLNGNFFLPSARNGILQSKTDFLQGDCVDAKWNRHILYDVLPELHVKLLNHIVDCHENQEANFLPYISNNLWPITKNSTINLYEDYYLNVIKKLGVGNHRVFWTELNSGQFISLEEAKIFGEKQAVIANILISSGIPAVKLDRDKIEQLNKIIESRDPPNFPYKPVSGESVCEDLQMVISSIPSFERGNKKYNRGSLFELLNFILQDKNSFGTLTDLPLVPLSNGSVGKFGVVYYIGKQKHLELFPNIGPSKFVSIDLPKKLQKIFNDDNFCACTNIKKFDASGILDLLKSVLQPVRELRWEPNGNSLPNKSWLEKVWAILNKDTQNVDFNKLSKFPLLPVVQPYDMLIRPDINNPLIYIPENGHTLFPLYPALTRLTVRITNMVIPEDAHKDLKKCIVKCDPVNIINSLENTRLSSSLTMKQLFEIGELSPAEHKLFRELIRQGMEAFIAAQKTSQKNFMDIVRSLPIWETNLCDGEYSDATSGILLPFGFPFYSFRQNSNVYKPTKKDHASLTKLGTTCKNGSELLKDLVQQINTLFPNPSQHPKYTTFLKKILSDKWRNDQIEQFLKIYPMFPNKTLTEFVKINTLYNMNVPIFRRIFKDDKFLPSELQDSPECLKALEKMGLICELIPTEIPETNENQREILLNTLLKKLTEQQNNEYHDVIFNVGKKKIGANRYILSAASEHFEREFHGLSEKNVIEINVPDDIQPICIEILLRWLYGQPFDVAKTTAINEMPDANDHIPFFMDVLKVAHIYKVEELKSIIETTVKKGQYINVHEVYLILKCSRECNAQGLTYFYEKHIKSNKEIFREQLNQRENAANEGMLQMINSILDDKNET</sequence>
<dbReference type="SMART" id="SM00225">
    <property type="entry name" value="BTB"/>
    <property type="match status" value="1"/>
</dbReference>
<dbReference type="InterPro" id="IPR052972">
    <property type="entry name" value="Sacsin_chaperone_reg"/>
</dbReference>
<dbReference type="Pfam" id="PF00651">
    <property type="entry name" value="BTB"/>
    <property type="match status" value="1"/>
</dbReference>
<dbReference type="Gene3D" id="3.30.710.10">
    <property type="entry name" value="Potassium Channel Kv1.1, Chain A"/>
    <property type="match status" value="1"/>
</dbReference>
<comment type="caution">
    <text evidence="3">The sequence shown here is derived from an EMBL/GenBank/DDBJ whole genome shotgun (WGS) entry which is preliminary data.</text>
</comment>
<evidence type="ECO:0000313" key="3">
    <source>
        <dbReference type="EMBL" id="GBC02636.1"/>
    </source>
</evidence>
<keyword evidence="4" id="KW-1185">Reference proteome</keyword>
<feature type="compositionally biased region" description="Basic and acidic residues" evidence="1">
    <location>
        <begin position="12"/>
        <end position="21"/>
    </location>
</feature>
<dbReference type="SUPFAM" id="SSF55874">
    <property type="entry name" value="ATPase domain of HSP90 chaperone/DNA topoisomerase II/histidine kinase"/>
    <property type="match status" value="2"/>
</dbReference>
<name>A0A2Z6RJ20_9GLOM</name>
<proteinExistence type="predicted"/>
<dbReference type="PROSITE" id="PS50097">
    <property type="entry name" value="BTB"/>
    <property type="match status" value="1"/>
</dbReference>
<reference evidence="3 4" key="1">
    <citation type="submission" date="2017-11" db="EMBL/GenBank/DDBJ databases">
        <title>The genome of Rhizophagus clarus HR1 reveals common genetic basis of auxotrophy among arbuscular mycorrhizal fungi.</title>
        <authorList>
            <person name="Kobayashi Y."/>
        </authorList>
    </citation>
    <scope>NUCLEOTIDE SEQUENCE [LARGE SCALE GENOMIC DNA]</scope>
    <source>
        <strain evidence="3 4">HR1</strain>
    </source>
</reference>
<dbReference type="STRING" id="94130.A0A2Z6RJ20"/>
<feature type="region of interest" description="Disordered" evidence="1">
    <location>
        <begin position="1"/>
        <end position="21"/>
    </location>
</feature>
<dbReference type="InterPro" id="IPR036890">
    <property type="entry name" value="HATPase_C_sf"/>
</dbReference>
<organism evidence="3 4">
    <name type="scientific">Rhizophagus clarus</name>
    <dbReference type="NCBI Taxonomy" id="94130"/>
    <lineage>
        <taxon>Eukaryota</taxon>
        <taxon>Fungi</taxon>
        <taxon>Fungi incertae sedis</taxon>
        <taxon>Mucoromycota</taxon>
        <taxon>Glomeromycotina</taxon>
        <taxon>Glomeromycetes</taxon>
        <taxon>Glomerales</taxon>
        <taxon>Glomeraceae</taxon>
        <taxon>Rhizophagus</taxon>
    </lineage>
</organism>
<dbReference type="NCBIfam" id="NF047352">
    <property type="entry name" value="P_loop_sacsin"/>
    <property type="match status" value="1"/>
</dbReference>
<protein>
    <recommendedName>
        <fullName evidence="2">BTB domain-containing protein</fullName>
    </recommendedName>
</protein>
<dbReference type="EMBL" id="BEXD01003840">
    <property type="protein sequence ID" value="GBC02636.1"/>
    <property type="molecule type" value="Genomic_DNA"/>
</dbReference>
<dbReference type="PANTHER" id="PTHR15600">
    <property type="entry name" value="SACSIN"/>
    <property type="match status" value="1"/>
</dbReference>
<dbReference type="InterPro" id="IPR000210">
    <property type="entry name" value="BTB/POZ_dom"/>
</dbReference>
<dbReference type="SUPFAM" id="SSF54695">
    <property type="entry name" value="POZ domain"/>
    <property type="match status" value="1"/>
</dbReference>
<dbReference type="PANTHER" id="PTHR15600:SF42">
    <property type="entry name" value="SACSIN"/>
    <property type="match status" value="1"/>
</dbReference>
<gene>
    <name evidence="3" type="ORF">RclHR1_04720008</name>
</gene>
<dbReference type="Pfam" id="PF25794">
    <property type="entry name" value="SACS"/>
    <property type="match status" value="2"/>
</dbReference>